<keyword evidence="7" id="KW-0413">Isomerase</keyword>
<dbReference type="PROSITE" id="PS51217">
    <property type="entry name" value="UVRD_HELICASE_CTER"/>
    <property type="match status" value="1"/>
</dbReference>
<evidence type="ECO:0000256" key="6">
    <source>
        <dbReference type="ARBA" id="ARBA00023125"/>
    </source>
</evidence>
<sequence>MTWQEFEQQFSIQLNEQQKSAVQSVDGPVLLLAVPGSGKTTVLVTRLGYMIYCKGMNPGKILTVTYTVAATKDMADRFAVKFGQEMAERLEFRTINGICARVIQYYSWKTGRMAFQLLTDEKRITAMLSGIYQQTERVYPTEGDLKNVRTLITYIKNRMLNEKEIQKLEEEAEIHLAAIYKEYCRQLRKQQLMDYDDQMVYAYNMLRKIPELLAYFQEKYPYICVDEAQDTSKIQHAIIALLASKSENLFMVGDEDQSIYGFRAAYPEALLEFEHHYPGAKVLLMEENFRSDGNIVLAADRFIQKNTLRHEKHMRPSKERKQDVTEISVGTRKAQYSYLVKVAEGCTTQTAVLYPEHECVLPLIDLLERRGIPYRMRNVELTFFTHRVVQDISNIVKLAADPKNTDLFLLIYYKLNTYIRKQDALQIAELSRGKNLSVWETALSYEGLDGYAKGNIKSVATHMEHLLTEPASRAIHRIVQFMGYQDYLKRSEIKDTKLDTLKMLASLEETPLRLVERLNELRKLIEKKEQDQTCPFILSTIHASKGLEYDTVYLLDVVDGILPDQIPVNLKTAPREELETYEEERRLFYVGATRAKNRLFLFTMKQTSSFCDELLGKAAPKKRVIQATAGNIHLPEADTKAAAPKALSDSEFQKFMEQLAEGVMVTHKIFGQGVVVELNEKKIRIDFDGEVKTFSSRVLAGSGMLRL</sequence>
<evidence type="ECO:0000256" key="11">
    <source>
        <dbReference type="PROSITE-ProRule" id="PRU00560"/>
    </source>
</evidence>
<evidence type="ECO:0000313" key="15">
    <source>
        <dbReference type="Proteomes" id="UP001198220"/>
    </source>
</evidence>
<dbReference type="CDD" id="cd17932">
    <property type="entry name" value="DEXQc_UvrD"/>
    <property type="match status" value="1"/>
</dbReference>
<reference evidence="14 15" key="1">
    <citation type="submission" date="2021-10" db="EMBL/GenBank/DDBJ databases">
        <title>Anaerobic single-cell dispensing facilitates the cultivation of human gut bacteria.</title>
        <authorList>
            <person name="Afrizal A."/>
        </authorList>
    </citation>
    <scope>NUCLEOTIDE SEQUENCE [LARGE SCALE GENOMIC DNA]</scope>
    <source>
        <strain evidence="14 15">CLA-AA-H276</strain>
    </source>
</reference>
<evidence type="ECO:0000256" key="1">
    <source>
        <dbReference type="ARBA" id="ARBA00009922"/>
    </source>
</evidence>
<dbReference type="Pfam" id="PF00580">
    <property type="entry name" value="UvrD-helicase"/>
    <property type="match status" value="1"/>
</dbReference>
<dbReference type="GO" id="GO:0043138">
    <property type="term" value="F:3'-5' DNA helicase activity"/>
    <property type="evidence" value="ECO:0007669"/>
    <property type="project" value="UniProtKB-EC"/>
</dbReference>
<evidence type="ECO:0000259" key="13">
    <source>
        <dbReference type="PROSITE" id="PS51217"/>
    </source>
</evidence>
<dbReference type="GO" id="GO:0016787">
    <property type="term" value="F:hydrolase activity"/>
    <property type="evidence" value="ECO:0007669"/>
    <property type="project" value="UniProtKB-UniRule"/>
</dbReference>
<dbReference type="GO" id="GO:0005524">
    <property type="term" value="F:ATP binding"/>
    <property type="evidence" value="ECO:0007669"/>
    <property type="project" value="UniProtKB-UniRule"/>
</dbReference>
<protein>
    <recommendedName>
        <fullName evidence="9">DNA 3'-5' helicase</fullName>
        <ecNumber evidence="9">5.6.2.4</ecNumber>
    </recommendedName>
</protein>
<organism evidence="14 15">
    <name type="scientific">Hominiventricola filiformis</name>
    <dbReference type="NCBI Taxonomy" id="2885352"/>
    <lineage>
        <taxon>Bacteria</taxon>
        <taxon>Bacillati</taxon>
        <taxon>Bacillota</taxon>
        <taxon>Clostridia</taxon>
        <taxon>Lachnospirales</taxon>
        <taxon>Lachnospiraceae</taxon>
        <taxon>Hominiventricola</taxon>
    </lineage>
</organism>
<evidence type="ECO:0000256" key="5">
    <source>
        <dbReference type="ARBA" id="ARBA00022840"/>
    </source>
</evidence>
<dbReference type="AlphaFoldDB" id="A0AAE3A5H2"/>
<evidence type="ECO:0000256" key="8">
    <source>
        <dbReference type="ARBA" id="ARBA00034617"/>
    </source>
</evidence>
<comment type="catalytic activity">
    <reaction evidence="8">
        <text>Couples ATP hydrolysis with the unwinding of duplex DNA by translocating in the 3'-5' direction.</text>
        <dbReference type="EC" id="5.6.2.4"/>
    </reaction>
</comment>
<evidence type="ECO:0000256" key="10">
    <source>
        <dbReference type="ARBA" id="ARBA00048988"/>
    </source>
</evidence>
<dbReference type="EMBL" id="JAJEPS010000002">
    <property type="protein sequence ID" value="MCC2125157.1"/>
    <property type="molecule type" value="Genomic_DNA"/>
</dbReference>
<evidence type="ECO:0000259" key="12">
    <source>
        <dbReference type="PROSITE" id="PS51198"/>
    </source>
</evidence>
<dbReference type="Gene3D" id="1.10.10.160">
    <property type="match status" value="1"/>
</dbReference>
<keyword evidence="2 11" id="KW-0547">Nucleotide-binding</keyword>
<gene>
    <name evidence="14" type="ORF">LKD36_03075</name>
</gene>
<dbReference type="InterPro" id="IPR000212">
    <property type="entry name" value="DNA_helicase_UvrD/REP"/>
</dbReference>
<comment type="catalytic activity">
    <reaction evidence="10">
        <text>ATP + H2O = ADP + phosphate + H(+)</text>
        <dbReference type="Rhea" id="RHEA:13065"/>
        <dbReference type="ChEBI" id="CHEBI:15377"/>
        <dbReference type="ChEBI" id="CHEBI:15378"/>
        <dbReference type="ChEBI" id="CHEBI:30616"/>
        <dbReference type="ChEBI" id="CHEBI:43474"/>
        <dbReference type="ChEBI" id="CHEBI:456216"/>
        <dbReference type="EC" id="5.6.2.4"/>
    </reaction>
</comment>
<feature type="domain" description="UvrD-like helicase C-terminal" evidence="13">
    <location>
        <begin position="293"/>
        <end position="546"/>
    </location>
</feature>
<feature type="binding site" evidence="11">
    <location>
        <begin position="33"/>
        <end position="40"/>
    </location>
    <ligand>
        <name>ATP</name>
        <dbReference type="ChEBI" id="CHEBI:30616"/>
    </ligand>
</feature>
<dbReference type="InterPro" id="IPR013986">
    <property type="entry name" value="DExx_box_DNA_helicase_dom_sf"/>
</dbReference>
<comment type="caution">
    <text evidence="14">The sequence shown here is derived from an EMBL/GenBank/DDBJ whole genome shotgun (WGS) entry which is preliminary data.</text>
</comment>
<evidence type="ECO:0000256" key="2">
    <source>
        <dbReference type="ARBA" id="ARBA00022741"/>
    </source>
</evidence>
<dbReference type="GO" id="GO:0003677">
    <property type="term" value="F:DNA binding"/>
    <property type="evidence" value="ECO:0007669"/>
    <property type="project" value="UniProtKB-KW"/>
</dbReference>
<keyword evidence="6" id="KW-0238">DNA-binding</keyword>
<proteinExistence type="inferred from homology"/>
<keyword evidence="4 11" id="KW-0347">Helicase</keyword>
<keyword evidence="3 11" id="KW-0378">Hydrolase</keyword>
<comment type="similarity">
    <text evidence="1">Belongs to the helicase family. UvrD subfamily.</text>
</comment>
<keyword evidence="15" id="KW-1185">Reference proteome</keyword>
<accession>A0AAE3A5H2</accession>
<dbReference type="EC" id="5.6.2.4" evidence="9"/>
<dbReference type="Pfam" id="PF13361">
    <property type="entry name" value="UvrD_C"/>
    <property type="match status" value="1"/>
</dbReference>
<evidence type="ECO:0000256" key="3">
    <source>
        <dbReference type="ARBA" id="ARBA00022801"/>
    </source>
</evidence>
<dbReference type="PANTHER" id="PTHR11070:SF2">
    <property type="entry name" value="ATP-DEPENDENT DNA HELICASE SRS2"/>
    <property type="match status" value="1"/>
</dbReference>
<dbReference type="PANTHER" id="PTHR11070">
    <property type="entry name" value="UVRD / RECB / PCRA DNA HELICASE FAMILY MEMBER"/>
    <property type="match status" value="1"/>
</dbReference>
<keyword evidence="5 11" id="KW-0067">ATP-binding</keyword>
<dbReference type="Proteomes" id="UP001198220">
    <property type="component" value="Unassembled WGS sequence"/>
</dbReference>
<dbReference type="Gene3D" id="1.10.486.10">
    <property type="entry name" value="PCRA, domain 4"/>
    <property type="match status" value="1"/>
</dbReference>
<dbReference type="RefSeq" id="WP_308458633.1">
    <property type="nucleotide sequence ID" value="NZ_JAJEPS010000002.1"/>
</dbReference>
<dbReference type="Gene3D" id="3.40.50.300">
    <property type="entry name" value="P-loop containing nucleotide triphosphate hydrolases"/>
    <property type="match status" value="2"/>
</dbReference>
<dbReference type="InterPro" id="IPR027417">
    <property type="entry name" value="P-loop_NTPase"/>
</dbReference>
<dbReference type="InterPro" id="IPR014016">
    <property type="entry name" value="UvrD-like_ATP-bd"/>
</dbReference>
<feature type="domain" description="UvrD-like helicase ATP-binding" evidence="12">
    <location>
        <begin position="12"/>
        <end position="292"/>
    </location>
</feature>
<name>A0AAE3A5H2_9FIRM</name>
<evidence type="ECO:0000256" key="9">
    <source>
        <dbReference type="ARBA" id="ARBA00034808"/>
    </source>
</evidence>
<evidence type="ECO:0000313" key="14">
    <source>
        <dbReference type="EMBL" id="MCC2125157.1"/>
    </source>
</evidence>
<dbReference type="GO" id="GO:0000725">
    <property type="term" value="P:recombinational repair"/>
    <property type="evidence" value="ECO:0007669"/>
    <property type="project" value="TreeGrafter"/>
</dbReference>
<evidence type="ECO:0000256" key="7">
    <source>
        <dbReference type="ARBA" id="ARBA00023235"/>
    </source>
</evidence>
<dbReference type="InterPro" id="IPR014017">
    <property type="entry name" value="DNA_helicase_UvrD-like_C"/>
</dbReference>
<dbReference type="SUPFAM" id="SSF52540">
    <property type="entry name" value="P-loop containing nucleoside triphosphate hydrolases"/>
    <property type="match status" value="1"/>
</dbReference>
<evidence type="ECO:0000256" key="4">
    <source>
        <dbReference type="ARBA" id="ARBA00022806"/>
    </source>
</evidence>
<dbReference type="PROSITE" id="PS51198">
    <property type="entry name" value="UVRD_HELICASE_ATP_BIND"/>
    <property type="match status" value="1"/>
</dbReference>